<keyword evidence="4" id="KW-0479">Metal-binding</keyword>
<organism evidence="9 10">
    <name type="scientific">Runella defluvii</name>
    <dbReference type="NCBI Taxonomy" id="370973"/>
    <lineage>
        <taxon>Bacteria</taxon>
        <taxon>Pseudomonadati</taxon>
        <taxon>Bacteroidota</taxon>
        <taxon>Cytophagia</taxon>
        <taxon>Cytophagales</taxon>
        <taxon>Spirosomataceae</taxon>
        <taxon>Runella</taxon>
    </lineage>
</organism>
<evidence type="ECO:0000259" key="8">
    <source>
        <dbReference type="Pfam" id="PF01850"/>
    </source>
</evidence>
<name>A0A7W5ZN57_9BACT</name>
<feature type="domain" description="PIN" evidence="8">
    <location>
        <begin position="9"/>
        <end position="114"/>
    </location>
</feature>
<dbReference type="PANTHER" id="PTHR33653">
    <property type="entry name" value="RIBONUCLEASE VAPC2"/>
    <property type="match status" value="1"/>
</dbReference>
<dbReference type="Pfam" id="PF01850">
    <property type="entry name" value="PIN"/>
    <property type="match status" value="1"/>
</dbReference>
<evidence type="ECO:0000256" key="3">
    <source>
        <dbReference type="ARBA" id="ARBA00022722"/>
    </source>
</evidence>
<proteinExistence type="inferred from homology"/>
<evidence type="ECO:0000256" key="1">
    <source>
        <dbReference type="ARBA" id="ARBA00001946"/>
    </source>
</evidence>
<dbReference type="GO" id="GO:0004518">
    <property type="term" value="F:nuclease activity"/>
    <property type="evidence" value="ECO:0007669"/>
    <property type="project" value="UniProtKB-KW"/>
</dbReference>
<evidence type="ECO:0000313" key="10">
    <source>
        <dbReference type="Proteomes" id="UP000541352"/>
    </source>
</evidence>
<keyword evidence="2" id="KW-1277">Toxin-antitoxin system</keyword>
<evidence type="ECO:0000256" key="6">
    <source>
        <dbReference type="ARBA" id="ARBA00022842"/>
    </source>
</evidence>
<dbReference type="EMBL" id="JACIBY010000008">
    <property type="protein sequence ID" value="MBB3839946.1"/>
    <property type="molecule type" value="Genomic_DNA"/>
</dbReference>
<dbReference type="AlphaFoldDB" id="A0A7W5ZN57"/>
<dbReference type="RefSeq" id="WP_183976625.1">
    <property type="nucleotide sequence ID" value="NZ_JACIBY010000008.1"/>
</dbReference>
<dbReference type="InterPro" id="IPR029060">
    <property type="entry name" value="PIN-like_dom_sf"/>
</dbReference>
<accession>A0A7W5ZN57</accession>
<keyword evidence="5" id="KW-0378">Hydrolase</keyword>
<comment type="caution">
    <text evidence="9">The sequence shown here is derived from an EMBL/GenBank/DDBJ whole genome shotgun (WGS) entry which is preliminary data.</text>
</comment>
<dbReference type="PANTHER" id="PTHR33653:SF1">
    <property type="entry name" value="RIBONUCLEASE VAPC2"/>
    <property type="match status" value="1"/>
</dbReference>
<keyword evidence="10" id="KW-1185">Reference proteome</keyword>
<evidence type="ECO:0000256" key="7">
    <source>
        <dbReference type="ARBA" id="ARBA00038093"/>
    </source>
</evidence>
<dbReference type="InterPro" id="IPR002716">
    <property type="entry name" value="PIN_dom"/>
</dbReference>
<comment type="similarity">
    <text evidence="7">Belongs to the PINc/VapC protein family.</text>
</comment>
<evidence type="ECO:0000256" key="2">
    <source>
        <dbReference type="ARBA" id="ARBA00022649"/>
    </source>
</evidence>
<evidence type="ECO:0000256" key="4">
    <source>
        <dbReference type="ARBA" id="ARBA00022723"/>
    </source>
</evidence>
<keyword evidence="3" id="KW-0540">Nuclease</keyword>
<protein>
    <submittedName>
        <fullName evidence="9">Putative nucleic acid-binding protein</fullName>
    </submittedName>
</protein>
<sequence>MAKKQVKNVIIDTNIIFELLAENPLFLDEIDIIGHEFLFVSSVSVLETYYGMRKNEERQTKELFKSLNRIYIDKEIGKKAEEIMFQYRGKRPQLPDCLIAATCLVFNLELYTLNLKDFDYIKGLKLYKPKKYFQHSPF</sequence>
<dbReference type="Proteomes" id="UP000541352">
    <property type="component" value="Unassembled WGS sequence"/>
</dbReference>
<reference evidence="9 10" key="1">
    <citation type="submission" date="2020-08" db="EMBL/GenBank/DDBJ databases">
        <title>Genomic Encyclopedia of Type Strains, Phase IV (KMG-IV): sequencing the most valuable type-strain genomes for metagenomic binning, comparative biology and taxonomic classification.</title>
        <authorList>
            <person name="Goeker M."/>
        </authorList>
    </citation>
    <scope>NUCLEOTIDE SEQUENCE [LARGE SCALE GENOMIC DNA]</scope>
    <source>
        <strain evidence="9 10">DSM 17976</strain>
    </source>
</reference>
<gene>
    <name evidence="9" type="ORF">FHS57_003957</name>
</gene>
<dbReference type="Gene3D" id="3.40.50.1010">
    <property type="entry name" value="5'-nuclease"/>
    <property type="match status" value="1"/>
</dbReference>
<dbReference type="GO" id="GO:0046872">
    <property type="term" value="F:metal ion binding"/>
    <property type="evidence" value="ECO:0007669"/>
    <property type="project" value="UniProtKB-KW"/>
</dbReference>
<dbReference type="InterPro" id="IPR050556">
    <property type="entry name" value="Type_II_TA_system_RNase"/>
</dbReference>
<evidence type="ECO:0000256" key="5">
    <source>
        <dbReference type="ARBA" id="ARBA00022801"/>
    </source>
</evidence>
<dbReference type="SUPFAM" id="SSF88723">
    <property type="entry name" value="PIN domain-like"/>
    <property type="match status" value="1"/>
</dbReference>
<comment type="cofactor">
    <cofactor evidence="1">
        <name>Mg(2+)</name>
        <dbReference type="ChEBI" id="CHEBI:18420"/>
    </cofactor>
</comment>
<evidence type="ECO:0000313" key="9">
    <source>
        <dbReference type="EMBL" id="MBB3839946.1"/>
    </source>
</evidence>
<dbReference type="CDD" id="cd18741">
    <property type="entry name" value="PIN_VapC4-5_FitB-like"/>
    <property type="match status" value="1"/>
</dbReference>
<dbReference type="GO" id="GO:0016787">
    <property type="term" value="F:hydrolase activity"/>
    <property type="evidence" value="ECO:0007669"/>
    <property type="project" value="UniProtKB-KW"/>
</dbReference>
<keyword evidence="6" id="KW-0460">Magnesium</keyword>